<evidence type="ECO:0000313" key="1">
    <source>
        <dbReference type="EMBL" id="QMS86062.1"/>
    </source>
</evidence>
<keyword evidence="2" id="KW-1185">Reference proteome</keyword>
<dbReference type="AlphaFoldDB" id="A0A7D7QDX9"/>
<evidence type="ECO:0000313" key="2">
    <source>
        <dbReference type="Proteomes" id="UP000514713"/>
    </source>
</evidence>
<proteinExistence type="predicted"/>
<gene>
    <name evidence="1" type="ORF">HUN01_00060</name>
</gene>
<name>A0A7D7QDX9_9NOSO</name>
<protein>
    <submittedName>
        <fullName evidence="1">Uncharacterized protein</fullName>
    </submittedName>
</protein>
<keyword evidence="1" id="KW-0614">Plasmid</keyword>
<dbReference type="EMBL" id="CP054693">
    <property type="protein sequence ID" value="QMS86062.1"/>
    <property type="molecule type" value="Genomic_DNA"/>
</dbReference>
<reference evidence="2" key="1">
    <citation type="submission" date="2020-06" db="EMBL/GenBank/DDBJ databases">
        <title>Nostoc edaphicum CCNP1411 genome.</title>
        <authorList>
            <person name="Fidor A."/>
            <person name="Grabski M."/>
            <person name="Gawor J."/>
            <person name="Gromadka R."/>
            <person name="Wegrzyn G."/>
            <person name="Mazur-Marzec H."/>
        </authorList>
    </citation>
    <scope>NUCLEOTIDE SEQUENCE [LARGE SCALE GENOMIC DNA]</scope>
    <source>
        <strain evidence="2">CCNP1411</strain>
        <plasmid evidence="2">pne_1</plasmid>
    </source>
</reference>
<dbReference type="RefSeq" id="WP_181927046.1">
    <property type="nucleotide sequence ID" value="NZ_CP054693.1"/>
</dbReference>
<accession>A0A7D7QDX9</accession>
<dbReference type="Proteomes" id="UP000514713">
    <property type="component" value="Plasmid pNe_1"/>
</dbReference>
<sequence length="149" mass="16038">MRLPTLMGIVTELTYLTHFAARILAALILKRVASAPSVAVVPLRISAVSLVVMVLDSAFKKRTVIQNYSELRAHPDSTPVTLTNAADQTFTVGRLWEEAGTLIKPVRSVDVNRGDFETTVGQAATVRTKSSITAATCTKSFTPTAYSAN</sequence>
<dbReference type="KEGG" id="ned:HUN01_00060"/>
<organism evidence="1 2">
    <name type="scientific">Nostoc edaphicum CCNP1411</name>
    <dbReference type="NCBI Taxonomy" id="1472755"/>
    <lineage>
        <taxon>Bacteria</taxon>
        <taxon>Bacillati</taxon>
        <taxon>Cyanobacteriota</taxon>
        <taxon>Cyanophyceae</taxon>
        <taxon>Nostocales</taxon>
        <taxon>Nostocaceae</taxon>
        <taxon>Nostoc</taxon>
    </lineage>
</organism>
<geneLocation type="plasmid" evidence="2">
    <name>pne_1</name>
</geneLocation>